<dbReference type="EC" id="1.1.1.100" evidence="3"/>
<dbReference type="Gene3D" id="3.40.50.720">
    <property type="entry name" value="NAD(P)-binding Rossmann-like Domain"/>
    <property type="match status" value="1"/>
</dbReference>
<dbReference type="FunFam" id="3.40.50.720:FF:000084">
    <property type="entry name" value="Short-chain dehydrogenase reductase"/>
    <property type="match status" value="1"/>
</dbReference>
<name>A0AA97CWX4_9ACTN</name>
<comment type="similarity">
    <text evidence="1">Belongs to the short-chain dehydrogenases/reductases (SDR) family.</text>
</comment>
<dbReference type="EMBL" id="CP128986">
    <property type="protein sequence ID" value="WOC14040.1"/>
    <property type="molecule type" value="Genomic_DNA"/>
</dbReference>
<sequence>MDLKFNGTTAIVTGASRGIGLAVVHRLKAEGATVVGAARTTTPELAGVADTVVEVDLASAGAAQAVVDEAVSRHGGVDVLVNNVGAGDVDALALGGFLDTDDDQWRHLMDINLFSAVWASRAALPHLVKSRGSIVNVASINGRIPSTGPVGYSEAKAALIAFGKRLSEEFGPQGVRVNTVSPGPVGTGLWRDADSFGSRVAAANGMTHADFLAAMPSLFGLASDRIVEPEAVAALVSFAASPVSAGMIGSDLVIDAGATKTV</sequence>
<dbReference type="PANTHER" id="PTHR42760">
    <property type="entry name" value="SHORT-CHAIN DEHYDROGENASES/REDUCTASES FAMILY MEMBER"/>
    <property type="match status" value="1"/>
</dbReference>
<dbReference type="InterPro" id="IPR036291">
    <property type="entry name" value="NAD(P)-bd_dom_sf"/>
</dbReference>
<dbReference type="Pfam" id="PF13561">
    <property type="entry name" value="adh_short_C2"/>
    <property type="match status" value="1"/>
</dbReference>
<dbReference type="CDD" id="cd05233">
    <property type="entry name" value="SDR_c"/>
    <property type="match status" value="1"/>
</dbReference>
<dbReference type="SUPFAM" id="SSF51735">
    <property type="entry name" value="NAD(P)-binding Rossmann-fold domains"/>
    <property type="match status" value="1"/>
</dbReference>
<dbReference type="RefSeq" id="WP_420039807.1">
    <property type="nucleotide sequence ID" value="NZ_CP128986.1"/>
</dbReference>
<organism evidence="3">
    <name type="scientific">Gordonia sp. MP11Mi</name>
    <dbReference type="NCBI Taxonomy" id="3022769"/>
    <lineage>
        <taxon>Bacteria</taxon>
        <taxon>Bacillati</taxon>
        <taxon>Actinomycetota</taxon>
        <taxon>Actinomycetes</taxon>
        <taxon>Mycobacteriales</taxon>
        <taxon>Gordoniaceae</taxon>
        <taxon>Gordonia</taxon>
    </lineage>
</organism>
<dbReference type="PRINTS" id="PR00080">
    <property type="entry name" value="SDRFAMILY"/>
</dbReference>
<evidence type="ECO:0000313" key="3">
    <source>
        <dbReference type="EMBL" id="WOC14040.1"/>
    </source>
</evidence>
<gene>
    <name evidence="3" type="primary">fabG_8</name>
    <name evidence="3" type="ORF">MP11Mi_31520</name>
</gene>
<dbReference type="AlphaFoldDB" id="A0AA97CWX4"/>
<dbReference type="GO" id="GO:0004316">
    <property type="term" value="F:3-oxoacyl-[acyl-carrier-protein] reductase (NADPH) activity"/>
    <property type="evidence" value="ECO:0007669"/>
    <property type="project" value="UniProtKB-EC"/>
</dbReference>
<dbReference type="PANTHER" id="PTHR42760:SF133">
    <property type="entry name" value="3-OXOACYL-[ACYL-CARRIER-PROTEIN] REDUCTASE"/>
    <property type="match status" value="1"/>
</dbReference>
<reference evidence="3" key="1">
    <citation type="submission" date="2023-06" db="EMBL/GenBank/DDBJ databases">
        <title>Gordonia sp. nov. and Pseudochrobactrum sp. nov., two species isolated from the burying beetle Nicrophorus vespilloides.</title>
        <authorList>
            <person name="Poehlein A."/>
            <person name="Guzman J."/>
            <person name="Daniel R."/>
            <person name="Vilcinskas A."/>
        </authorList>
    </citation>
    <scope>NUCLEOTIDE SEQUENCE</scope>
    <source>
        <strain evidence="3">MP11Mi</strain>
    </source>
</reference>
<accession>A0AA97CWX4</accession>
<keyword evidence="2 3" id="KW-0560">Oxidoreductase</keyword>
<dbReference type="InterPro" id="IPR002347">
    <property type="entry name" value="SDR_fam"/>
</dbReference>
<proteinExistence type="inferred from homology"/>
<evidence type="ECO:0000256" key="2">
    <source>
        <dbReference type="ARBA" id="ARBA00023002"/>
    </source>
</evidence>
<evidence type="ECO:0000256" key="1">
    <source>
        <dbReference type="ARBA" id="ARBA00006484"/>
    </source>
</evidence>
<protein>
    <submittedName>
        <fullName evidence="3">3-oxoacyl-[acyl-carrier-protein] reductase FabG</fullName>
        <ecNumber evidence="3">1.1.1.100</ecNumber>
    </submittedName>
</protein>
<dbReference type="PRINTS" id="PR00081">
    <property type="entry name" value="GDHRDH"/>
</dbReference>